<sequence>MKFGRYLEETQAGYPWIYAKYSVCSDFKGLKKRIAAIRKARPTSASQDPESSRHPTLLGSPYQRTSYGSMDTTGVRQNLPLPEVPEAVVESPMADDEISIGKPDTPLPRRSLSDGVLASSSADRDSGILRMSVPKILGSIVRRRSQKFKSIITIENIYSPLDPLERDFFTYLDHELEKVDKFYNEREDAVLKKLIDLKIQLKQLSSHRRVAHEVQALRQDAWNLPRVIGEVVGVTKNKMHQLDVQLGHKDKPLEDPRINAPSGSRIDITPHNPAEYQHAKKSLKKAMREFYRGLELLNDYRILNLTGFRKALKKYEKITRPYKQTVQDLYMKEKIQPRRFAFSETLNDAMREIENTYAARFENGDRKQARKRLKSPGQLQSHYFSTFCSGLFIGLGLPGLISGIYNSGLYYIYSSRTEIYSFGEYLGFQPHVREQIPQWGPLLEIYATLMIFVVFALLLGVNMLVWTQARINFQFMFELDVRTAVDTRVYFEFPAFLFATLSLCVWLSFSLVGTSHIAPTTWPLIWLVFALVLLFNPFPIFARGGRAWLIKHVIRLLTAGTTSVEFADFWLGDQFCSLTFSLAHIYTIGCAYDVGWKDVFGRCASSAHWVTFALLTLPYFSRLVQSVRRYYDSKLPTHLINAGKYGSSILNYALYYVWRMRGSKYDTSFVVWCIFATLNSVYSYGWDLLMDWSFLSRQKPHPLLRPELIYTNNAIIYYFAIHGVNRRVRAAIAAGLEMLRRFQWNFFRLENEQIGNTDQYRATREVPLPYAARYRSEEEDDDESDEDIEEGAAARASIRARDSVKLKKRDFSLNSQKQPASSGTPSPAVNGDVDI</sequence>
<evidence type="ECO:0000256" key="1">
    <source>
        <dbReference type="ARBA" id="ARBA00004141"/>
    </source>
</evidence>
<feature type="region of interest" description="Disordered" evidence="6">
    <location>
        <begin position="92"/>
        <end position="113"/>
    </location>
</feature>
<feature type="region of interest" description="Disordered" evidence="6">
    <location>
        <begin position="40"/>
        <end position="64"/>
    </location>
</feature>
<feature type="transmembrane region" description="Helical" evidence="7">
    <location>
        <begin position="489"/>
        <end position="512"/>
    </location>
</feature>
<dbReference type="GO" id="GO:0000822">
    <property type="term" value="F:inositol hexakisphosphate binding"/>
    <property type="evidence" value="ECO:0007669"/>
    <property type="project" value="TreeGrafter"/>
</dbReference>
<feature type="transmembrane region" description="Helical" evidence="7">
    <location>
        <begin position="524"/>
        <end position="542"/>
    </location>
</feature>
<evidence type="ECO:0000259" key="9">
    <source>
        <dbReference type="PROSITE" id="PS51382"/>
    </source>
</evidence>
<dbReference type="Proteomes" id="UP000054279">
    <property type="component" value="Unassembled WGS sequence"/>
</dbReference>
<feature type="compositionally biased region" description="Acidic residues" evidence="6">
    <location>
        <begin position="777"/>
        <end position="790"/>
    </location>
</feature>
<dbReference type="GO" id="GO:0016036">
    <property type="term" value="P:cellular response to phosphate starvation"/>
    <property type="evidence" value="ECO:0007669"/>
    <property type="project" value="TreeGrafter"/>
</dbReference>
<comment type="similarity">
    <text evidence="2">Belongs to the SYG1 (TC 2.A.94) family.</text>
</comment>
<evidence type="ECO:0000256" key="2">
    <source>
        <dbReference type="ARBA" id="ARBA00009665"/>
    </source>
</evidence>
<dbReference type="AlphaFoldDB" id="A0A0C9VI56"/>
<keyword evidence="5 7" id="KW-0472">Membrane</keyword>
<protein>
    <recommendedName>
        <fullName evidence="12">SPX domain-containing protein</fullName>
    </recommendedName>
</protein>
<dbReference type="PROSITE" id="PS51382">
    <property type="entry name" value="SPX"/>
    <property type="match status" value="1"/>
</dbReference>
<dbReference type="Pfam" id="PF03124">
    <property type="entry name" value="EXS"/>
    <property type="match status" value="1"/>
</dbReference>
<dbReference type="HOGENOM" id="CLU_006116_0_0_1"/>
<feature type="region of interest" description="Disordered" evidence="6">
    <location>
        <begin position="774"/>
        <end position="835"/>
    </location>
</feature>
<name>A0A0C9VI56_SPHS4</name>
<dbReference type="OrthoDB" id="9970435at2759"/>
<dbReference type="GO" id="GO:0005794">
    <property type="term" value="C:Golgi apparatus"/>
    <property type="evidence" value="ECO:0007669"/>
    <property type="project" value="TreeGrafter"/>
</dbReference>
<evidence type="ECO:0000313" key="11">
    <source>
        <dbReference type="Proteomes" id="UP000054279"/>
    </source>
</evidence>
<dbReference type="InterPro" id="IPR004331">
    <property type="entry name" value="SPX_dom"/>
</dbReference>
<feature type="compositionally biased region" description="Polar residues" evidence="6">
    <location>
        <begin position="812"/>
        <end position="827"/>
    </location>
</feature>
<evidence type="ECO:0000256" key="5">
    <source>
        <dbReference type="ARBA" id="ARBA00023136"/>
    </source>
</evidence>
<evidence type="ECO:0000313" key="10">
    <source>
        <dbReference type="EMBL" id="KIJ36931.1"/>
    </source>
</evidence>
<dbReference type="InterPro" id="IPR004342">
    <property type="entry name" value="EXS_C"/>
</dbReference>
<feature type="transmembrane region" description="Helical" evidence="7">
    <location>
        <begin position="445"/>
        <end position="468"/>
    </location>
</feature>
<evidence type="ECO:0008006" key="12">
    <source>
        <dbReference type="Google" id="ProtNLM"/>
    </source>
</evidence>
<comment type="subcellular location">
    <subcellularLocation>
        <location evidence="1">Membrane</location>
        <topology evidence="1">Multi-pass membrane protein</topology>
    </subcellularLocation>
</comment>
<feature type="transmembrane region" description="Helical" evidence="7">
    <location>
        <begin position="382"/>
        <end position="405"/>
    </location>
</feature>
<dbReference type="Pfam" id="PF03105">
    <property type="entry name" value="SPX"/>
    <property type="match status" value="2"/>
</dbReference>
<keyword evidence="11" id="KW-1185">Reference proteome</keyword>
<feature type="compositionally biased region" description="Basic and acidic residues" evidence="6">
    <location>
        <begin position="799"/>
        <end position="811"/>
    </location>
</feature>
<dbReference type="PROSITE" id="PS51380">
    <property type="entry name" value="EXS"/>
    <property type="match status" value="1"/>
</dbReference>
<feature type="domain" description="SPX" evidence="9">
    <location>
        <begin position="1"/>
        <end position="329"/>
    </location>
</feature>
<feature type="transmembrane region" description="Helical" evidence="7">
    <location>
        <begin position="669"/>
        <end position="689"/>
    </location>
</feature>
<evidence type="ECO:0000256" key="7">
    <source>
        <dbReference type="SAM" id="Phobius"/>
    </source>
</evidence>
<proteinExistence type="inferred from homology"/>
<dbReference type="CDD" id="cd14475">
    <property type="entry name" value="SPX_SYG1_like"/>
    <property type="match status" value="1"/>
</dbReference>
<keyword evidence="3 7" id="KW-0812">Transmembrane</keyword>
<organism evidence="10 11">
    <name type="scientific">Sphaerobolus stellatus (strain SS14)</name>
    <dbReference type="NCBI Taxonomy" id="990650"/>
    <lineage>
        <taxon>Eukaryota</taxon>
        <taxon>Fungi</taxon>
        <taxon>Dikarya</taxon>
        <taxon>Basidiomycota</taxon>
        <taxon>Agaricomycotina</taxon>
        <taxon>Agaricomycetes</taxon>
        <taxon>Phallomycetidae</taxon>
        <taxon>Geastrales</taxon>
        <taxon>Sphaerobolaceae</taxon>
        <taxon>Sphaerobolus</taxon>
    </lineage>
</organism>
<dbReference type="EMBL" id="KN837173">
    <property type="protein sequence ID" value="KIJ36931.1"/>
    <property type="molecule type" value="Genomic_DNA"/>
</dbReference>
<reference evidence="10 11" key="1">
    <citation type="submission" date="2014-06" db="EMBL/GenBank/DDBJ databases">
        <title>Evolutionary Origins and Diversification of the Mycorrhizal Mutualists.</title>
        <authorList>
            <consortium name="DOE Joint Genome Institute"/>
            <consortium name="Mycorrhizal Genomics Consortium"/>
            <person name="Kohler A."/>
            <person name="Kuo A."/>
            <person name="Nagy L.G."/>
            <person name="Floudas D."/>
            <person name="Copeland A."/>
            <person name="Barry K.W."/>
            <person name="Cichocki N."/>
            <person name="Veneault-Fourrey C."/>
            <person name="LaButti K."/>
            <person name="Lindquist E.A."/>
            <person name="Lipzen A."/>
            <person name="Lundell T."/>
            <person name="Morin E."/>
            <person name="Murat C."/>
            <person name="Riley R."/>
            <person name="Ohm R."/>
            <person name="Sun H."/>
            <person name="Tunlid A."/>
            <person name="Henrissat B."/>
            <person name="Grigoriev I.V."/>
            <person name="Hibbett D.S."/>
            <person name="Martin F."/>
        </authorList>
    </citation>
    <scope>NUCLEOTIDE SEQUENCE [LARGE SCALE GENOMIC DNA]</scope>
    <source>
        <strain evidence="10 11">SS14</strain>
    </source>
</reference>
<keyword evidence="4 7" id="KW-1133">Transmembrane helix</keyword>
<accession>A0A0C9VI56</accession>
<dbReference type="GO" id="GO:0006817">
    <property type="term" value="P:phosphate ion transport"/>
    <property type="evidence" value="ECO:0007669"/>
    <property type="project" value="TreeGrafter"/>
</dbReference>
<evidence type="ECO:0000256" key="3">
    <source>
        <dbReference type="ARBA" id="ARBA00022692"/>
    </source>
</evidence>
<dbReference type="PANTHER" id="PTHR10783:SF103">
    <property type="entry name" value="SOLUTE CARRIER FAMILY 53 MEMBER 1"/>
    <property type="match status" value="1"/>
</dbReference>
<dbReference type="GO" id="GO:0005886">
    <property type="term" value="C:plasma membrane"/>
    <property type="evidence" value="ECO:0007669"/>
    <property type="project" value="TreeGrafter"/>
</dbReference>
<gene>
    <name evidence="10" type="ORF">M422DRAFT_50759</name>
</gene>
<feature type="domain" description="EXS" evidence="8">
    <location>
        <begin position="602"/>
        <end position="780"/>
    </location>
</feature>
<evidence type="ECO:0000256" key="6">
    <source>
        <dbReference type="SAM" id="MobiDB-lite"/>
    </source>
</evidence>
<evidence type="ECO:0000256" key="4">
    <source>
        <dbReference type="ARBA" id="ARBA00022989"/>
    </source>
</evidence>
<dbReference type="PANTHER" id="PTHR10783">
    <property type="entry name" value="XENOTROPIC AND POLYTROPIC RETROVIRUS RECEPTOR 1-RELATED"/>
    <property type="match status" value="1"/>
</dbReference>
<evidence type="ECO:0000259" key="8">
    <source>
        <dbReference type="PROSITE" id="PS51380"/>
    </source>
</evidence>